<evidence type="ECO:0000313" key="2">
    <source>
        <dbReference type="Proteomes" id="UP001216674"/>
    </source>
</evidence>
<name>A0ABT6AQ73_9BURK</name>
<sequence>MAVWNFEPQMRNVGVFPDILALGDSWFWYPENNLLNPIDKLCAGTNTLCLGANGAESVQLAAHRYREYFRAYLKTFDTIKVVLLSAGGNDFAGLDDFADLLNQDCSQCQNPADCFRQAEPGNLFDAVIKSYRTLIADVVELRPDAKVLVHSYDYAIPDGRSFHGISGQWLKIPMNNCHVPMPGDLSTDSFRRQLVKLLIDDMTTHLSALEKDNPGRVIRVNTPGTLTDDQWSNELHPTFGGFAKLAATRFAPLIKPLLLV</sequence>
<dbReference type="EMBL" id="JARJLM010000302">
    <property type="protein sequence ID" value="MDF3834770.1"/>
    <property type="molecule type" value="Genomic_DNA"/>
</dbReference>
<keyword evidence="2" id="KW-1185">Reference proteome</keyword>
<proteinExistence type="predicted"/>
<gene>
    <name evidence="1" type="ORF">P3W85_17660</name>
</gene>
<accession>A0ABT6AQ73</accession>
<organism evidence="1 2">
    <name type="scientific">Cupriavidus basilensis</name>
    <dbReference type="NCBI Taxonomy" id="68895"/>
    <lineage>
        <taxon>Bacteria</taxon>
        <taxon>Pseudomonadati</taxon>
        <taxon>Pseudomonadota</taxon>
        <taxon>Betaproteobacteria</taxon>
        <taxon>Burkholderiales</taxon>
        <taxon>Burkholderiaceae</taxon>
        <taxon>Cupriavidus</taxon>
    </lineage>
</organism>
<evidence type="ECO:0000313" key="1">
    <source>
        <dbReference type="EMBL" id="MDF3834770.1"/>
    </source>
</evidence>
<protein>
    <recommendedName>
        <fullName evidence="3">SGNH/GDSL hydrolase family protein</fullName>
    </recommendedName>
</protein>
<comment type="caution">
    <text evidence="1">The sequence shown here is derived from an EMBL/GenBank/DDBJ whole genome shotgun (WGS) entry which is preliminary data.</text>
</comment>
<dbReference type="RefSeq" id="WP_276265738.1">
    <property type="nucleotide sequence ID" value="NZ_JARJLM010000302.1"/>
</dbReference>
<dbReference type="InterPro" id="IPR036514">
    <property type="entry name" value="SGNH_hydro_sf"/>
</dbReference>
<reference evidence="1 2" key="1">
    <citation type="submission" date="2023-03" db="EMBL/GenBank/DDBJ databases">
        <title>Draft assemblies of triclosan tolerant bacteria isolated from returned activated sludge.</title>
        <authorList>
            <person name="Van Hamelsveld S."/>
        </authorList>
    </citation>
    <scope>NUCLEOTIDE SEQUENCE [LARGE SCALE GENOMIC DNA]</scope>
    <source>
        <strain evidence="1 2">GW210010_S58</strain>
    </source>
</reference>
<evidence type="ECO:0008006" key="3">
    <source>
        <dbReference type="Google" id="ProtNLM"/>
    </source>
</evidence>
<dbReference type="SUPFAM" id="SSF52266">
    <property type="entry name" value="SGNH hydrolase"/>
    <property type="match status" value="1"/>
</dbReference>
<dbReference type="Proteomes" id="UP001216674">
    <property type="component" value="Unassembled WGS sequence"/>
</dbReference>
<dbReference type="Gene3D" id="3.40.50.1110">
    <property type="entry name" value="SGNH hydrolase"/>
    <property type="match status" value="1"/>
</dbReference>